<sequence>MNDDATPATAVTPDPVVPPTPAAAPDRPGRARRVILGGLPFVLVLGAVGGAAAYTKSTVDGADRTVTTAVWQKPDREPAKDPAGAPPRGRAVTELSKLLLPVPSGYRLGPDLGADGNDSETSGRKAAAAMKESGRGLAGRQRRELEKRIDRYDLHGLARRSYVADTDDLVVETQIVKMKDRKAVRDMYTFRNGLMDTVGVFRDGPKIKGHKHATCFRLPKDSKTEIDGMHCAAYDGGVFVTLSASGSKPFDASAVAELLKDQLDHIASPGEYI</sequence>
<dbReference type="KEGG" id="sfiy:F0344_15850"/>
<evidence type="ECO:0000313" key="3">
    <source>
        <dbReference type="EMBL" id="QNE75913.1"/>
    </source>
</evidence>
<dbReference type="AlphaFoldDB" id="A0A7G7BKP8"/>
<organism evidence="3 4">
    <name type="scientific">Streptomyces finlayi</name>
    <dbReference type="NCBI Taxonomy" id="67296"/>
    <lineage>
        <taxon>Bacteria</taxon>
        <taxon>Bacillati</taxon>
        <taxon>Actinomycetota</taxon>
        <taxon>Actinomycetes</taxon>
        <taxon>Kitasatosporales</taxon>
        <taxon>Streptomycetaceae</taxon>
        <taxon>Streptomyces</taxon>
    </lineage>
</organism>
<feature type="compositionally biased region" description="Low complexity" evidence="1">
    <location>
        <begin position="1"/>
        <end position="14"/>
    </location>
</feature>
<keyword evidence="4" id="KW-1185">Reference proteome</keyword>
<evidence type="ECO:0000313" key="4">
    <source>
        <dbReference type="Proteomes" id="UP000515307"/>
    </source>
</evidence>
<accession>A0A7G7BKP8</accession>
<feature type="region of interest" description="Disordered" evidence="1">
    <location>
        <begin position="109"/>
        <end position="142"/>
    </location>
</feature>
<proteinExistence type="predicted"/>
<gene>
    <name evidence="3" type="ORF">F0344_15850</name>
</gene>
<protein>
    <recommendedName>
        <fullName evidence="5">Secreted protein</fullName>
    </recommendedName>
</protein>
<keyword evidence="2" id="KW-1133">Transmembrane helix</keyword>
<name>A0A7G7BKP8_9ACTN</name>
<evidence type="ECO:0000256" key="1">
    <source>
        <dbReference type="SAM" id="MobiDB-lite"/>
    </source>
</evidence>
<dbReference type="EMBL" id="CP045702">
    <property type="protein sequence ID" value="QNE75913.1"/>
    <property type="molecule type" value="Genomic_DNA"/>
</dbReference>
<dbReference type="RefSeq" id="WP_185299414.1">
    <property type="nucleotide sequence ID" value="NZ_CP045702.1"/>
</dbReference>
<dbReference type="Proteomes" id="UP000515307">
    <property type="component" value="Chromosome"/>
</dbReference>
<evidence type="ECO:0000256" key="2">
    <source>
        <dbReference type="SAM" id="Phobius"/>
    </source>
</evidence>
<reference evidence="4" key="1">
    <citation type="submission" date="2019-10" db="EMBL/GenBank/DDBJ databases">
        <title>Antimicrobial potential of Antarctic Bacteria.</title>
        <authorList>
            <person name="Benaud N."/>
            <person name="Edwards R.J."/>
            <person name="Ferrari B.C."/>
        </authorList>
    </citation>
    <scope>NUCLEOTIDE SEQUENCE [LARGE SCALE GENOMIC DNA]</scope>
    <source>
        <strain evidence="4">NBSH44</strain>
    </source>
</reference>
<keyword evidence="2" id="KW-0812">Transmembrane</keyword>
<keyword evidence="2" id="KW-0472">Membrane</keyword>
<feature type="region of interest" description="Disordered" evidence="1">
    <location>
        <begin position="1"/>
        <end position="29"/>
    </location>
</feature>
<evidence type="ECO:0008006" key="5">
    <source>
        <dbReference type="Google" id="ProtNLM"/>
    </source>
</evidence>
<feature type="transmembrane region" description="Helical" evidence="2">
    <location>
        <begin position="34"/>
        <end position="54"/>
    </location>
</feature>